<dbReference type="CDD" id="cd13399">
    <property type="entry name" value="Slt35-like"/>
    <property type="match status" value="1"/>
</dbReference>
<evidence type="ECO:0000256" key="1">
    <source>
        <dbReference type="SAM" id="MobiDB-lite"/>
    </source>
</evidence>
<dbReference type="Pfam" id="PF13406">
    <property type="entry name" value="SLT_2"/>
    <property type="match status" value="1"/>
</dbReference>
<feature type="compositionally biased region" description="Low complexity" evidence="1">
    <location>
        <begin position="389"/>
        <end position="409"/>
    </location>
</feature>
<dbReference type="PANTHER" id="PTHR30163:SF8">
    <property type="entry name" value="LYTIC MUREIN TRANSGLYCOSYLASE"/>
    <property type="match status" value="1"/>
</dbReference>
<name>A0A1H7MTP3_STRJI</name>
<dbReference type="InterPro" id="IPR031304">
    <property type="entry name" value="SLT_2"/>
</dbReference>
<dbReference type="GO" id="GO:0009253">
    <property type="term" value="P:peptidoglycan catabolic process"/>
    <property type="evidence" value="ECO:0007669"/>
    <property type="project" value="TreeGrafter"/>
</dbReference>
<keyword evidence="4" id="KW-1185">Reference proteome</keyword>
<proteinExistence type="predicted"/>
<dbReference type="PANTHER" id="PTHR30163">
    <property type="entry name" value="MEMBRANE-BOUND LYTIC MUREIN TRANSGLYCOSYLASE B"/>
    <property type="match status" value="1"/>
</dbReference>
<dbReference type="InterPro" id="IPR023346">
    <property type="entry name" value="Lysozyme-like_dom_sf"/>
</dbReference>
<dbReference type="SUPFAM" id="SSF53955">
    <property type="entry name" value="Lysozyme-like"/>
    <property type="match status" value="1"/>
</dbReference>
<evidence type="ECO:0000313" key="3">
    <source>
        <dbReference type="EMBL" id="SEL14660.1"/>
    </source>
</evidence>
<protein>
    <submittedName>
        <fullName evidence="3">Membrane-bound lytic murein transglycosylase B</fullName>
    </submittedName>
</protein>
<evidence type="ECO:0000313" key="4">
    <source>
        <dbReference type="Proteomes" id="UP000183015"/>
    </source>
</evidence>
<evidence type="ECO:0000259" key="2">
    <source>
        <dbReference type="Pfam" id="PF13406"/>
    </source>
</evidence>
<feature type="domain" description="Transglycosylase SLT" evidence="2">
    <location>
        <begin position="184"/>
        <end position="235"/>
    </location>
</feature>
<sequence length="409" mass="39771">MPTEPARPTRPLRLIVRRERTRSVDRPRLWCAATTAVGLVALGAVTTSSVPAAVGSAVSRTNTMSATGDSAPLHRVLPPGGSPPTGGDGRTSAAAQGPATPTAGSPAGGSGIPPLVLAAYLDAERAVSHSDPGCRLRWQMLAGIGEVESGQAEGGDLTADGTTRTPILGPALDGTGGNAAIPAPGGGWAHAEGPMQFLPSTWAQWGVDGNGDGVADVNNIFDAALAAGHYLCAGGRDLSTPTGLDAAILSYNHSAGYLATVTAWITYYENNPNTGSGPTGIGSGSGSGSPSASGRPSPSGSRPHPTSSPTRSGSPSPSPRPSRSATPSGSPTTSGSPTASPSGSPSSSTPACPSPTGTPSGSSSPSPSPTPTPTGTGSASPTPSPTGCPSPTSTGSPAPSGTGTARPGS</sequence>
<dbReference type="Gene3D" id="1.10.530.10">
    <property type="match status" value="1"/>
</dbReference>
<gene>
    <name evidence="3" type="ORF">SAMN05414137_10662</name>
</gene>
<feature type="compositionally biased region" description="Gly residues" evidence="1">
    <location>
        <begin position="277"/>
        <end position="287"/>
    </location>
</feature>
<dbReference type="AlphaFoldDB" id="A0A1H7MTP3"/>
<dbReference type="GO" id="GO:0008933">
    <property type="term" value="F:peptidoglycan lytic transglycosylase activity"/>
    <property type="evidence" value="ECO:0007669"/>
    <property type="project" value="TreeGrafter"/>
</dbReference>
<reference evidence="4" key="1">
    <citation type="submission" date="2016-10" db="EMBL/GenBank/DDBJ databases">
        <authorList>
            <person name="Varghese N."/>
        </authorList>
    </citation>
    <scope>NUCLEOTIDE SEQUENCE [LARGE SCALE GENOMIC DNA]</scope>
    <source>
        <strain evidence="4">DSM 45096 / BCRC 16803 / CGMCC 4.1857 / CIP 109030 / JCM 12277 / KCTC 19219 / NBRC 100920 / 33214</strain>
    </source>
</reference>
<dbReference type="RefSeq" id="WP_052438672.1">
    <property type="nucleotide sequence ID" value="NZ_BBPN01000012.1"/>
</dbReference>
<organism evidence="3 4">
    <name type="scientific">Streptacidiphilus jiangxiensis</name>
    <dbReference type="NCBI Taxonomy" id="235985"/>
    <lineage>
        <taxon>Bacteria</taxon>
        <taxon>Bacillati</taxon>
        <taxon>Actinomycetota</taxon>
        <taxon>Actinomycetes</taxon>
        <taxon>Kitasatosporales</taxon>
        <taxon>Streptomycetaceae</taxon>
        <taxon>Streptacidiphilus</taxon>
    </lineage>
</organism>
<dbReference type="STRING" id="235985.SAMN05414137_10662"/>
<accession>A0A1H7MTP3</accession>
<dbReference type="eggNOG" id="COG2951">
    <property type="taxonomic scope" value="Bacteria"/>
</dbReference>
<feature type="region of interest" description="Disordered" evidence="1">
    <location>
        <begin position="62"/>
        <end position="111"/>
    </location>
</feature>
<feature type="compositionally biased region" description="Low complexity" evidence="1">
    <location>
        <begin position="288"/>
        <end position="365"/>
    </location>
</feature>
<dbReference type="InterPro" id="IPR043426">
    <property type="entry name" value="MltB-like"/>
</dbReference>
<feature type="compositionally biased region" description="Low complexity" evidence="1">
    <location>
        <begin position="91"/>
        <end position="105"/>
    </location>
</feature>
<dbReference type="EMBL" id="FOAZ01000006">
    <property type="protein sequence ID" value="SEL14660.1"/>
    <property type="molecule type" value="Genomic_DNA"/>
</dbReference>
<dbReference type="eggNOG" id="COG3266">
    <property type="taxonomic scope" value="Bacteria"/>
</dbReference>
<dbReference type="Proteomes" id="UP000183015">
    <property type="component" value="Unassembled WGS sequence"/>
</dbReference>
<feature type="region of interest" description="Disordered" evidence="1">
    <location>
        <begin position="276"/>
        <end position="409"/>
    </location>
</feature>